<sequence>MKKNKLFNSVADILTGLFTMDVHAEGMVATAVVETDNNSAADKLDYGTREVWSKEIEYKAMPLMMFYQFATIKTELGVEPGLTINMLTWDNLKLGGALTELTDMKTQALSNSLKQITVQEYGNAVSASELLIRSSFLDVMQNTTTLLGRDYALVLDTELRDCALTGMNRVYASRGDGTKVAARKDLDETCKLKVATIKDCIEILATNNAPMYNGTDWICFVHPHQARDIRDDAAWINTSNYGAPTLPFTGEIGRIDNTRFIQTTLMCNGAAPEDDPGYKAELKKGAGDGGSQNKTNIYQAVIFGEAYYGLAQSLPVELRDNGVEDFGRKRSLAWYSIFGVGKLHDNYGVVIETA</sequence>
<protein>
    <submittedName>
        <fullName evidence="1">Major capsid protein</fullName>
    </submittedName>
</protein>
<dbReference type="EMBL" id="BK015712">
    <property type="protein sequence ID" value="DAE21440.1"/>
    <property type="molecule type" value="Genomic_DNA"/>
</dbReference>
<organism evidence="1">
    <name type="scientific">Myoviridae sp. ctgXL3</name>
    <dbReference type="NCBI Taxonomy" id="2826681"/>
    <lineage>
        <taxon>Viruses</taxon>
        <taxon>Duplodnaviria</taxon>
        <taxon>Heunggongvirae</taxon>
        <taxon>Uroviricota</taxon>
        <taxon>Caudoviricetes</taxon>
    </lineage>
</organism>
<reference evidence="1" key="1">
    <citation type="journal article" date="2021" name="Proc. Natl. Acad. Sci. U.S.A.">
        <title>A Catalog of Tens of Thousands of Viruses from Human Metagenomes Reveals Hidden Associations with Chronic Diseases.</title>
        <authorList>
            <person name="Tisza M.J."/>
            <person name="Buck C.B."/>
        </authorList>
    </citation>
    <scope>NUCLEOTIDE SEQUENCE</scope>
    <source>
        <strain evidence="1">CtgXL3</strain>
    </source>
</reference>
<accession>A0A8S5QQT7</accession>
<evidence type="ECO:0000313" key="1">
    <source>
        <dbReference type="EMBL" id="DAE21440.1"/>
    </source>
</evidence>
<name>A0A8S5QQT7_9CAUD</name>
<dbReference type="NCBIfam" id="TIGR04387">
    <property type="entry name" value="capsid_maj_N4"/>
    <property type="match status" value="1"/>
</dbReference>
<proteinExistence type="predicted"/>